<dbReference type="EMBL" id="CVOU01000015">
    <property type="protein sequence ID" value="CRI21586.1"/>
    <property type="molecule type" value="Genomic_DNA"/>
</dbReference>
<comment type="caution">
    <text evidence="1">The sequence shown here is derived from an EMBL/GenBank/DDBJ whole genome shotgun (WGS) entry which is preliminary data.</text>
</comment>
<dbReference type="AlphaFoldDB" id="A0A7U7PXM7"/>
<reference evidence="1 2" key="1">
    <citation type="submission" date="2015-04" db="EMBL/GenBank/DDBJ databases">
        <authorList>
            <person name="Cao L."/>
            <person name="Gao C.H."/>
        </authorList>
    </citation>
    <scope>NUCLEOTIDE SEQUENCE [LARGE SCALE GENOMIC DNA]</scope>
    <source>
        <strain evidence="1 2">SH3</strain>
    </source>
</reference>
<evidence type="ECO:0000313" key="2">
    <source>
        <dbReference type="Proteomes" id="UP000236509"/>
    </source>
</evidence>
<organism evidence="1 2">
    <name type="scientific">Staphylococcus argenteus</name>
    <dbReference type="NCBI Taxonomy" id="985002"/>
    <lineage>
        <taxon>Bacteria</taxon>
        <taxon>Bacillati</taxon>
        <taxon>Bacillota</taxon>
        <taxon>Bacilli</taxon>
        <taxon>Bacillales</taxon>
        <taxon>Staphylococcaceae</taxon>
        <taxon>Staphylococcus</taxon>
    </lineage>
</organism>
<gene>
    <name evidence="1" type="ORF">BN1326_30277</name>
</gene>
<dbReference type="Proteomes" id="UP000236509">
    <property type="component" value="Unassembled WGS sequence"/>
</dbReference>
<accession>A0A7U7PXM7</accession>
<proteinExistence type="predicted"/>
<sequence length="55" mass="6541">MLFFSHFTPSLNLIGNLTKFHVTGTTPRDYMYQLFPQYFMLLFKFNNAAITLQFL</sequence>
<name>A0A7U7PXM7_9STAP</name>
<protein>
    <submittedName>
        <fullName evidence="1">Uncharacterized protein</fullName>
    </submittedName>
</protein>
<keyword evidence="2" id="KW-1185">Reference proteome</keyword>
<evidence type="ECO:0000313" key="1">
    <source>
        <dbReference type="EMBL" id="CRI21586.1"/>
    </source>
</evidence>